<organism evidence="3 4">
    <name type="scientific">Paeniroseomonas aquatica</name>
    <dbReference type="NCBI Taxonomy" id="373043"/>
    <lineage>
        <taxon>Bacteria</taxon>
        <taxon>Pseudomonadati</taxon>
        <taxon>Pseudomonadota</taxon>
        <taxon>Alphaproteobacteria</taxon>
        <taxon>Acetobacterales</taxon>
        <taxon>Acetobacteraceae</taxon>
        <taxon>Paeniroseomonas</taxon>
    </lineage>
</organism>
<keyword evidence="1" id="KW-0732">Signal</keyword>
<comment type="caution">
    <text evidence="3">The sequence shown here is derived from an EMBL/GenBank/DDBJ whole genome shotgun (WGS) entry which is preliminary data.</text>
</comment>
<feature type="domain" description="Cupin type-2" evidence="2">
    <location>
        <begin position="52"/>
        <end position="107"/>
    </location>
</feature>
<gene>
    <name evidence="3" type="ORF">QWZ14_05145</name>
</gene>
<dbReference type="Gene3D" id="2.60.120.10">
    <property type="entry name" value="Jelly Rolls"/>
    <property type="match status" value="1"/>
</dbReference>
<reference evidence="4" key="1">
    <citation type="journal article" date="2019" name="Int. J. Syst. Evol. Microbiol.">
        <title>The Global Catalogue of Microorganisms (GCM) 10K type strain sequencing project: providing services to taxonomists for standard genome sequencing and annotation.</title>
        <authorList>
            <consortium name="The Broad Institute Genomics Platform"/>
            <consortium name="The Broad Institute Genome Sequencing Center for Infectious Disease"/>
            <person name="Wu L."/>
            <person name="Ma J."/>
        </authorList>
    </citation>
    <scope>NUCLEOTIDE SEQUENCE [LARGE SCALE GENOMIC DNA]</scope>
    <source>
        <strain evidence="4">CECT 7131</strain>
    </source>
</reference>
<protein>
    <submittedName>
        <fullName evidence="3">Cupin domain-containing protein</fullName>
    </submittedName>
</protein>
<feature type="signal peptide" evidence="1">
    <location>
        <begin position="1"/>
        <end position="24"/>
    </location>
</feature>
<evidence type="ECO:0000313" key="4">
    <source>
        <dbReference type="Proteomes" id="UP001529369"/>
    </source>
</evidence>
<evidence type="ECO:0000313" key="3">
    <source>
        <dbReference type="EMBL" id="MDN3563760.1"/>
    </source>
</evidence>
<dbReference type="InterPro" id="IPR014710">
    <property type="entry name" value="RmlC-like_jellyroll"/>
</dbReference>
<dbReference type="PANTHER" id="PTHR38599">
    <property type="entry name" value="CUPIN DOMAIN PROTEIN (AFU_ORTHOLOGUE AFUA_3G13620)"/>
    <property type="match status" value="1"/>
</dbReference>
<accession>A0ABT8A214</accession>
<dbReference type="CDD" id="cd02235">
    <property type="entry name" value="cupin_BLL4011-like"/>
    <property type="match status" value="1"/>
</dbReference>
<keyword evidence="4" id="KW-1185">Reference proteome</keyword>
<dbReference type="Pfam" id="PF07883">
    <property type="entry name" value="Cupin_2"/>
    <property type="match status" value="1"/>
</dbReference>
<evidence type="ECO:0000259" key="2">
    <source>
        <dbReference type="Pfam" id="PF07883"/>
    </source>
</evidence>
<dbReference type="SUPFAM" id="SSF51182">
    <property type="entry name" value="RmlC-like cupins"/>
    <property type="match status" value="1"/>
</dbReference>
<dbReference type="RefSeq" id="WP_290315498.1">
    <property type="nucleotide sequence ID" value="NZ_JAUFPN010000039.1"/>
</dbReference>
<name>A0ABT8A214_9PROT</name>
<feature type="chain" id="PRO_5045054899" evidence="1">
    <location>
        <begin position="25"/>
        <end position="130"/>
    </location>
</feature>
<dbReference type="Proteomes" id="UP001529369">
    <property type="component" value="Unassembled WGS sequence"/>
</dbReference>
<dbReference type="InterPro" id="IPR013096">
    <property type="entry name" value="Cupin_2"/>
</dbReference>
<dbReference type="EMBL" id="JAUFPN010000039">
    <property type="protein sequence ID" value="MDN3563760.1"/>
    <property type="molecule type" value="Genomic_DNA"/>
</dbReference>
<proteinExistence type="predicted"/>
<dbReference type="InterPro" id="IPR011051">
    <property type="entry name" value="RmlC_Cupin_sf"/>
</dbReference>
<evidence type="ECO:0000256" key="1">
    <source>
        <dbReference type="SAM" id="SignalP"/>
    </source>
</evidence>
<dbReference type="PANTHER" id="PTHR38599:SF1">
    <property type="entry name" value="CUPIN DOMAIN PROTEIN (AFU_ORTHOLOGUE AFUA_3G13620)"/>
    <property type="match status" value="1"/>
</dbReference>
<sequence>MLSRRIFAACGLCSALGLAAGARAQPTGITRRTLGTIDYPGDGKHSILMALELAPGALIGRHTHPGIESSVVTEGEIELEVEGQPARRYAAGEGFQVPPGVPHSGRNGPAVSRLAITYVVEKDKPLASPA</sequence>